<evidence type="ECO:0000313" key="1">
    <source>
        <dbReference type="EMBL" id="PED81685.1"/>
    </source>
</evidence>
<proteinExistence type="predicted"/>
<protein>
    <submittedName>
        <fullName evidence="1">XkdX family protein</fullName>
    </submittedName>
</protein>
<name>A0AA91ZSF7_9BACI</name>
<dbReference type="AlphaFoldDB" id="A0AA91ZSF7"/>
<organism evidence="1 2">
    <name type="scientific">Bacillus pseudomycoides</name>
    <dbReference type="NCBI Taxonomy" id="64104"/>
    <lineage>
        <taxon>Bacteria</taxon>
        <taxon>Bacillati</taxon>
        <taxon>Bacillota</taxon>
        <taxon>Bacilli</taxon>
        <taxon>Bacillales</taxon>
        <taxon>Bacillaceae</taxon>
        <taxon>Bacillus</taxon>
        <taxon>Bacillus cereus group</taxon>
    </lineage>
</organism>
<accession>A0AA91ZSF7</accession>
<sequence length="57" mass="6790">MANTTENATQSLAFAKWKVRYEKNWCTNQQLCMVVELEQITEEEYKELTKLEYPSVQ</sequence>
<gene>
    <name evidence="1" type="ORF">CON65_15980</name>
</gene>
<dbReference type="Pfam" id="PF09693">
    <property type="entry name" value="Phage_XkdX"/>
    <property type="match status" value="1"/>
</dbReference>
<evidence type="ECO:0000313" key="2">
    <source>
        <dbReference type="Proteomes" id="UP000221020"/>
    </source>
</evidence>
<dbReference type="Proteomes" id="UP000221020">
    <property type="component" value="Unassembled WGS sequence"/>
</dbReference>
<reference evidence="1 2" key="1">
    <citation type="submission" date="2017-09" db="EMBL/GenBank/DDBJ databases">
        <title>Large-scale bioinformatics analysis of Bacillus genomes uncovers conserved roles of natural products in bacterial physiology.</title>
        <authorList>
            <consortium name="Agbiome Team Llc"/>
            <person name="Bleich R.M."/>
            <person name="Grubbs K.J."/>
            <person name="Santa Maria K.C."/>
            <person name="Allen S.E."/>
            <person name="Farag S."/>
            <person name="Shank E.A."/>
            <person name="Bowers A."/>
        </authorList>
    </citation>
    <scope>NUCLEOTIDE SEQUENCE [LARGE SCALE GENOMIC DNA]</scope>
    <source>
        <strain evidence="1 2">AFS092012</strain>
    </source>
</reference>
<comment type="caution">
    <text evidence="1">The sequence shown here is derived from an EMBL/GenBank/DDBJ whole genome shotgun (WGS) entry which is preliminary data.</text>
</comment>
<dbReference type="EMBL" id="NVOR01000057">
    <property type="protein sequence ID" value="PED81685.1"/>
    <property type="molecule type" value="Genomic_DNA"/>
</dbReference>
<dbReference type="RefSeq" id="WP_097894696.1">
    <property type="nucleotide sequence ID" value="NZ_NVOR01000057.1"/>
</dbReference>
<dbReference type="InterPro" id="IPR010022">
    <property type="entry name" value="XkdX"/>
</dbReference>